<evidence type="ECO:0000256" key="4">
    <source>
        <dbReference type="ARBA" id="ARBA00016902"/>
    </source>
</evidence>
<dbReference type="InterPro" id="IPR027304">
    <property type="entry name" value="Trigger_fact/SurA_dom_sf"/>
</dbReference>
<keyword evidence="9" id="KW-0131">Cell cycle</keyword>
<dbReference type="GO" id="GO:0003755">
    <property type="term" value="F:peptidyl-prolyl cis-trans isomerase activity"/>
    <property type="evidence" value="ECO:0007669"/>
    <property type="project" value="UniProtKB-UniRule"/>
</dbReference>
<comment type="catalytic activity">
    <reaction evidence="1 9">
        <text>[protein]-peptidylproline (omega=180) = [protein]-peptidylproline (omega=0)</text>
        <dbReference type="Rhea" id="RHEA:16237"/>
        <dbReference type="Rhea" id="RHEA-COMP:10747"/>
        <dbReference type="Rhea" id="RHEA-COMP:10748"/>
        <dbReference type="ChEBI" id="CHEBI:83833"/>
        <dbReference type="ChEBI" id="CHEBI:83834"/>
        <dbReference type="EC" id="5.2.1.8"/>
    </reaction>
</comment>
<proteinExistence type="inferred from homology"/>
<evidence type="ECO:0000313" key="12">
    <source>
        <dbReference type="EMBL" id="MBM3331346.1"/>
    </source>
</evidence>
<keyword evidence="7 9" id="KW-0413">Isomerase</keyword>
<feature type="domain" description="Trigger factor ribosome-binding bacterial" evidence="10">
    <location>
        <begin position="1"/>
        <end position="143"/>
    </location>
</feature>
<keyword evidence="6 9" id="KW-0143">Chaperone</keyword>
<evidence type="ECO:0000259" key="10">
    <source>
        <dbReference type="Pfam" id="PF05697"/>
    </source>
</evidence>
<comment type="domain">
    <text evidence="9">Consists of 3 domains; the N-terminus binds the ribosome, the middle domain has PPIase activity, while the C-terminus has intrinsic chaperone activity on its own.</text>
</comment>
<keyword evidence="5 9" id="KW-0697">Rotamase</keyword>
<comment type="similarity">
    <text evidence="2 9">Belongs to the FKBP-type PPIase family. Tig subfamily.</text>
</comment>
<dbReference type="GO" id="GO:0015031">
    <property type="term" value="P:protein transport"/>
    <property type="evidence" value="ECO:0007669"/>
    <property type="project" value="UniProtKB-UniRule"/>
</dbReference>
<dbReference type="SUPFAM" id="SSF109998">
    <property type="entry name" value="Triger factor/SurA peptide-binding domain-like"/>
    <property type="match status" value="1"/>
</dbReference>
<dbReference type="PANTHER" id="PTHR30560">
    <property type="entry name" value="TRIGGER FACTOR CHAPERONE AND PEPTIDYL-PROLYL CIS/TRANS ISOMERASE"/>
    <property type="match status" value="1"/>
</dbReference>
<dbReference type="GO" id="GO:0044183">
    <property type="term" value="F:protein folding chaperone"/>
    <property type="evidence" value="ECO:0007669"/>
    <property type="project" value="TreeGrafter"/>
</dbReference>
<evidence type="ECO:0000256" key="3">
    <source>
        <dbReference type="ARBA" id="ARBA00013194"/>
    </source>
</evidence>
<name>A0A938BPN6_UNCW3</name>
<dbReference type="Gene3D" id="3.30.70.1050">
    <property type="entry name" value="Trigger factor ribosome-binding domain"/>
    <property type="match status" value="1"/>
</dbReference>
<dbReference type="SUPFAM" id="SSF54534">
    <property type="entry name" value="FKBP-like"/>
    <property type="match status" value="1"/>
</dbReference>
<dbReference type="InterPro" id="IPR005215">
    <property type="entry name" value="Trig_fac"/>
</dbReference>
<keyword evidence="9" id="KW-0963">Cytoplasm</keyword>
<organism evidence="12 13">
    <name type="scientific">candidate division WOR-3 bacterium</name>
    <dbReference type="NCBI Taxonomy" id="2052148"/>
    <lineage>
        <taxon>Bacteria</taxon>
        <taxon>Bacteria division WOR-3</taxon>
    </lineage>
</organism>
<keyword evidence="9" id="KW-0132">Cell division</keyword>
<evidence type="ECO:0000256" key="2">
    <source>
        <dbReference type="ARBA" id="ARBA00005464"/>
    </source>
</evidence>
<evidence type="ECO:0000256" key="7">
    <source>
        <dbReference type="ARBA" id="ARBA00023235"/>
    </source>
</evidence>
<dbReference type="PANTHER" id="PTHR30560:SF3">
    <property type="entry name" value="TRIGGER FACTOR-LIKE PROTEIN TIG, CHLOROPLASTIC"/>
    <property type="match status" value="1"/>
</dbReference>
<dbReference type="HAMAP" id="MF_00303">
    <property type="entry name" value="Trigger_factor_Tig"/>
    <property type="match status" value="1"/>
</dbReference>
<dbReference type="GO" id="GO:0005737">
    <property type="term" value="C:cytoplasm"/>
    <property type="evidence" value="ECO:0007669"/>
    <property type="project" value="UniProtKB-SubCell"/>
</dbReference>
<comment type="function">
    <text evidence="9">Involved in protein export. Acts as a chaperone by maintaining the newly synthesized protein in an open conformation. Functions as a peptidyl-prolyl cis-trans isomerase.</text>
</comment>
<evidence type="ECO:0000256" key="6">
    <source>
        <dbReference type="ARBA" id="ARBA00023186"/>
    </source>
</evidence>
<protein>
    <recommendedName>
        <fullName evidence="4 9">Trigger factor</fullName>
        <shortName evidence="9">TF</shortName>
        <ecNumber evidence="3 9">5.2.1.8</ecNumber>
    </recommendedName>
    <alternativeName>
        <fullName evidence="8 9">PPIase</fullName>
    </alternativeName>
</protein>
<evidence type="ECO:0000256" key="9">
    <source>
        <dbReference type="HAMAP-Rule" id="MF_00303"/>
    </source>
</evidence>
<dbReference type="InterPro" id="IPR037041">
    <property type="entry name" value="Trigger_fac_C_sf"/>
</dbReference>
<dbReference type="PIRSF" id="PIRSF003095">
    <property type="entry name" value="Trigger_factor"/>
    <property type="match status" value="1"/>
</dbReference>
<evidence type="ECO:0000256" key="8">
    <source>
        <dbReference type="ARBA" id="ARBA00029986"/>
    </source>
</evidence>
<feature type="domain" description="Trigger factor C-terminal" evidence="11">
    <location>
        <begin position="259"/>
        <end position="398"/>
    </location>
</feature>
<dbReference type="SUPFAM" id="SSF102735">
    <property type="entry name" value="Trigger factor ribosome-binding domain"/>
    <property type="match status" value="1"/>
</dbReference>
<sequence>MEKTVRSPKEWLREIDVTLEPDKLKAKIEESLVELQPKAVVPGFRVGHVPRTVLERRIGNQLETAAAEELVENAIREVLTDDAIRPVTEPKFTNLEIAPDKTIKFQLSYEVIPEFQLREYAGLALKKEEPTGFEAEFERRLQERRERCATFKPVSHPAQEHDFVVVDRRTFIGEEEVAKPRTSVMMELGDRLNSAEVNAALIGARPGDERTAETKFPADHSDKELAGRTLTYKFTVRDVKERILPEVTEELARDLGYDSMDQLRIEINESILADRKRLEQNGLKNQAFDFLTAEHQFEPPESWVESSLERLRTQYNLPEDDATREKLMPVAQKWAKFDCIVARIADKEGVTVTDEELKQQAQDVAEESKRPIEEVESMLGSAVYKNQLLREKVLRLVVDKASVS</sequence>
<evidence type="ECO:0000313" key="13">
    <source>
        <dbReference type="Proteomes" id="UP000779900"/>
    </source>
</evidence>
<dbReference type="EC" id="5.2.1.8" evidence="3 9"/>
<dbReference type="InterPro" id="IPR008880">
    <property type="entry name" value="Trigger_fac_C"/>
</dbReference>
<accession>A0A938BPN6</accession>
<dbReference type="NCBIfam" id="TIGR00115">
    <property type="entry name" value="tig"/>
    <property type="match status" value="1"/>
</dbReference>
<evidence type="ECO:0000259" key="11">
    <source>
        <dbReference type="Pfam" id="PF05698"/>
    </source>
</evidence>
<dbReference type="Pfam" id="PF05698">
    <property type="entry name" value="Trigger_C"/>
    <property type="match status" value="1"/>
</dbReference>
<dbReference type="InterPro" id="IPR036611">
    <property type="entry name" value="Trigger_fac_ribosome-bd_sf"/>
</dbReference>
<dbReference type="GO" id="GO:0051301">
    <property type="term" value="P:cell division"/>
    <property type="evidence" value="ECO:0007669"/>
    <property type="project" value="UniProtKB-KW"/>
</dbReference>
<dbReference type="AlphaFoldDB" id="A0A938BPN6"/>
<evidence type="ECO:0000256" key="1">
    <source>
        <dbReference type="ARBA" id="ARBA00000971"/>
    </source>
</evidence>
<dbReference type="EMBL" id="VGIR01000026">
    <property type="protein sequence ID" value="MBM3331346.1"/>
    <property type="molecule type" value="Genomic_DNA"/>
</dbReference>
<dbReference type="GO" id="GO:0043022">
    <property type="term" value="F:ribosome binding"/>
    <property type="evidence" value="ECO:0007669"/>
    <property type="project" value="TreeGrafter"/>
</dbReference>
<dbReference type="Gene3D" id="1.10.3120.10">
    <property type="entry name" value="Trigger factor, C-terminal domain"/>
    <property type="match status" value="1"/>
</dbReference>
<dbReference type="Proteomes" id="UP000779900">
    <property type="component" value="Unassembled WGS sequence"/>
</dbReference>
<comment type="subcellular location">
    <subcellularLocation>
        <location evidence="9">Cytoplasm</location>
    </subcellularLocation>
    <text evidence="9">About half TF is bound to the ribosome near the polypeptide exit tunnel while the other half is free in the cytoplasm.</text>
</comment>
<reference evidence="12" key="1">
    <citation type="submission" date="2019-03" db="EMBL/GenBank/DDBJ databases">
        <title>Lake Tanganyika Metagenome-Assembled Genomes (MAGs).</title>
        <authorList>
            <person name="Tran P."/>
        </authorList>
    </citation>
    <scope>NUCLEOTIDE SEQUENCE</scope>
    <source>
        <strain evidence="12">K_DeepCast_150m_m2_040</strain>
    </source>
</reference>
<gene>
    <name evidence="9 12" type="primary">tig</name>
    <name evidence="12" type="ORF">FJY68_05765</name>
</gene>
<dbReference type="InterPro" id="IPR008881">
    <property type="entry name" value="Trigger_fac_ribosome-bd_bac"/>
</dbReference>
<dbReference type="GO" id="GO:0051083">
    <property type="term" value="P:'de novo' cotranslational protein folding"/>
    <property type="evidence" value="ECO:0007669"/>
    <property type="project" value="TreeGrafter"/>
</dbReference>
<dbReference type="Gene3D" id="3.10.50.40">
    <property type="match status" value="1"/>
</dbReference>
<comment type="caution">
    <text evidence="12">The sequence shown here is derived from an EMBL/GenBank/DDBJ whole genome shotgun (WGS) entry which is preliminary data.</text>
</comment>
<dbReference type="GO" id="GO:0043335">
    <property type="term" value="P:protein unfolding"/>
    <property type="evidence" value="ECO:0007669"/>
    <property type="project" value="TreeGrafter"/>
</dbReference>
<dbReference type="Pfam" id="PF05697">
    <property type="entry name" value="Trigger_N"/>
    <property type="match status" value="1"/>
</dbReference>
<dbReference type="InterPro" id="IPR046357">
    <property type="entry name" value="PPIase_dom_sf"/>
</dbReference>
<evidence type="ECO:0000256" key="5">
    <source>
        <dbReference type="ARBA" id="ARBA00023110"/>
    </source>
</evidence>